<dbReference type="KEGG" id="srub:C2R22_22565"/>
<keyword evidence="4" id="KW-1185">Reference proteome</keyword>
<feature type="region of interest" description="Disordered" evidence="1">
    <location>
        <begin position="106"/>
        <end position="149"/>
    </location>
</feature>
<keyword evidence="2" id="KW-0472">Membrane</keyword>
<evidence type="ECO:0008006" key="5">
    <source>
        <dbReference type="Google" id="ProtNLM"/>
    </source>
</evidence>
<dbReference type="EMBL" id="CP026311">
    <property type="protein sequence ID" value="AUV84336.1"/>
    <property type="molecule type" value="Genomic_DNA"/>
</dbReference>
<dbReference type="RefSeq" id="WP_103428023.1">
    <property type="nucleotide sequence ID" value="NZ_CP026311.1"/>
</dbReference>
<keyword evidence="2" id="KW-1133">Transmembrane helix</keyword>
<organism evidence="3 4">
    <name type="scientific">Salinigranum rubrum</name>
    <dbReference type="NCBI Taxonomy" id="755307"/>
    <lineage>
        <taxon>Archaea</taxon>
        <taxon>Methanobacteriati</taxon>
        <taxon>Methanobacteriota</taxon>
        <taxon>Stenosarchaea group</taxon>
        <taxon>Halobacteria</taxon>
        <taxon>Halobacteriales</taxon>
        <taxon>Haloferacaceae</taxon>
        <taxon>Salinigranum</taxon>
    </lineage>
</organism>
<proteinExistence type="predicted"/>
<feature type="transmembrane region" description="Helical" evidence="2">
    <location>
        <begin position="254"/>
        <end position="274"/>
    </location>
</feature>
<keyword evidence="3" id="KW-0614">Plasmid</keyword>
<protein>
    <recommendedName>
        <fullName evidence="5">Nickel/cobalt efflux system</fullName>
    </recommendedName>
</protein>
<dbReference type="OrthoDB" id="71082at2157"/>
<evidence type="ECO:0000313" key="4">
    <source>
        <dbReference type="Proteomes" id="UP000236584"/>
    </source>
</evidence>
<evidence type="ECO:0000256" key="2">
    <source>
        <dbReference type="SAM" id="Phobius"/>
    </source>
</evidence>
<accession>A0A2I8VR15</accession>
<dbReference type="GeneID" id="35594939"/>
<sequence length="275" mass="30128">MANGVLGLALGASALGLTHGLAPGHGWAIAASYALDKPNKWFYAAASSLILGIGHLISSIAMVLVYFWALSYFGLTQIPWMNYVAGTLLIALGIWQYFNGHDHAAPDHGDDHSGHHDHNDHAHEGHDHDHTHHSHNDAHASDHHHDHGDESQGWIARVRRIVPFVGHSDHSHSHDHIDETADRGLYGMAALAFALGFTHNEEFDIIAICTGSTYCLELMLLYSLAVITSLVGVTLVLVAGYQRYEDRLEDYAEYLPAFTATILIVMGFGFILGIF</sequence>
<name>A0A2I8VR15_9EURY</name>
<evidence type="ECO:0000256" key="1">
    <source>
        <dbReference type="SAM" id="MobiDB-lite"/>
    </source>
</evidence>
<dbReference type="Proteomes" id="UP000236584">
    <property type="component" value="Plasmid unnamed2"/>
</dbReference>
<feature type="transmembrane region" description="Helical" evidence="2">
    <location>
        <begin position="44"/>
        <end position="68"/>
    </location>
</feature>
<keyword evidence="2" id="KW-0812">Transmembrane</keyword>
<evidence type="ECO:0000313" key="3">
    <source>
        <dbReference type="EMBL" id="AUV84336.1"/>
    </source>
</evidence>
<gene>
    <name evidence="3" type="ORF">C2R22_22565</name>
</gene>
<dbReference type="AlphaFoldDB" id="A0A2I8VR15"/>
<reference evidence="3 4" key="1">
    <citation type="submission" date="2018-01" db="EMBL/GenBank/DDBJ databases">
        <title>Complete genome sequence of Salinigranum rubrum GX10T, an extremely halophilic archaeon isolated from a marine solar saltern.</title>
        <authorList>
            <person name="Han S."/>
        </authorList>
    </citation>
    <scope>NUCLEOTIDE SEQUENCE [LARGE SCALE GENOMIC DNA]</scope>
    <source>
        <strain evidence="3 4">GX10</strain>
        <plasmid evidence="4">Plasmid unnamed2</plasmid>
    </source>
</reference>
<feature type="transmembrane region" description="Helical" evidence="2">
    <location>
        <begin position="80"/>
        <end position="98"/>
    </location>
</feature>
<feature type="transmembrane region" description="Helical" evidence="2">
    <location>
        <begin position="220"/>
        <end position="242"/>
    </location>
</feature>
<geneLocation type="plasmid" evidence="3">
    <name>unnamed2</name>
</geneLocation>